<evidence type="ECO:0000313" key="3">
    <source>
        <dbReference type="Proteomes" id="UP001164746"/>
    </source>
</evidence>
<name>A0ABY7FL00_MYAAR</name>
<proteinExistence type="predicted"/>
<feature type="compositionally biased region" description="Polar residues" evidence="1">
    <location>
        <begin position="128"/>
        <end position="140"/>
    </location>
</feature>
<evidence type="ECO:0000313" key="2">
    <source>
        <dbReference type="EMBL" id="WAR22262.1"/>
    </source>
</evidence>
<evidence type="ECO:0000256" key="1">
    <source>
        <dbReference type="SAM" id="MobiDB-lite"/>
    </source>
</evidence>
<accession>A0ABY7FL00</accession>
<dbReference type="Proteomes" id="UP001164746">
    <property type="component" value="Chromosome 12"/>
</dbReference>
<feature type="compositionally biased region" description="Low complexity" evidence="1">
    <location>
        <begin position="331"/>
        <end position="342"/>
    </location>
</feature>
<feature type="compositionally biased region" description="Basic and acidic residues" evidence="1">
    <location>
        <begin position="106"/>
        <end position="122"/>
    </location>
</feature>
<feature type="region of interest" description="Disordered" evidence="1">
    <location>
        <begin position="307"/>
        <end position="355"/>
    </location>
</feature>
<sequence>MKKIDKVRTGFADHLLVMNHPYFNNRKSGPPLNMENLFVHRVDDGEFPAELRSRTPNTFWRSPYTGDTGSQVNKSVCLKPMLTITTPLKRPKIDNGGHVKSILKNKPGDESFEDNTKDESKPVRPLSEPQTPKLITTGTGQVMPHGAGPVRSKTAGKRVQFSSVTVKETKRDITSSPVSTNNLHTSTIIPFKGRRLFLDKNISTRILGTPARTATKWQKRGESVTGFSLSGGEANIKSQINAFIRKLKLAECERAAKSFDDSSRTIVIEDETSQRKTADKLRRLRSCPEVPMRPDWSEYDIDRTPTVKTKLTSSEVSDKKSRNNVDDDQSDSLSESVSIESFESPKEDKVVEKTPSGAKIFRPKPMASLYTKYRHITTNELNKYGNSSAGKSRNYYRLSSLGRNSTNFCDTRKTDQILGWLEEVRTANTAEEDAGTKGSNDR</sequence>
<organism evidence="2 3">
    <name type="scientific">Mya arenaria</name>
    <name type="common">Soft-shell clam</name>
    <dbReference type="NCBI Taxonomy" id="6604"/>
    <lineage>
        <taxon>Eukaryota</taxon>
        <taxon>Metazoa</taxon>
        <taxon>Spiralia</taxon>
        <taxon>Lophotrochozoa</taxon>
        <taxon>Mollusca</taxon>
        <taxon>Bivalvia</taxon>
        <taxon>Autobranchia</taxon>
        <taxon>Heteroconchia</taxon>
        <taxon>Euheterodonta</taxon>
        <taxon>Imparidentia</taxon>
        <taxon>Neoheterodontei</taxon>
        <taxon>Myida</taxon>
        <taxon>Myoidea</taxon>
        <taxon>Myidae</taxon>
        <taxon>Mya</taxon>
    </lineage>
</organism>
<reference evidence="2" key="1">
    <citation type="submission" date="2022-11" db="EMBL/GenBank/DDBJ databases">
        <title>Centuries of genome instability and evolution in soft-shell clam transmissible cancer (bioRxiv).</title>
        <authorList>
            <person name="Hart S.F.M."/>
            <person name="Yonemitsu M.A."/>
            <person name="Giersch R.M."/>
            <person name="Beal B.F."/>
            <person name="Arriagada G."/>
            <person name="Davis B.W."/>
            <person name="Ostrander E.A."/>
            <person name="Goff S.P."/>
            <person name="Metzger M.J."/>
        </authorList>
    </citation>
    <scope>NUCLEOTIDE SEQUENCE</scope>
    <source>
        <strain evidence="2">MELC-2E11</strain>
        <tissue evidence="2">Siphon/mantle</tissue>
    </source>
</reference>
<feature type="compositionally biased region" description="Basic and acidic residues" evidence="1">
    <location>
        <begin position="343"/>
        <end position="352"/>
    </location>
</feature>
<gene>
    <name evidence="2" type="ORF">MAR_016236</name>
</gene>
<feature type="region of interest" description="Disordered" evidence="1">
    <location>
        <begin position="94"/>
        <end position="163"/>
    </location>
</feature>
<feature type="compositionally biased region" description="Basic and acidic residues" evidence="1">
    <location>
        <begin position="316"/>
        <end position="325"/>
    </location>
</feature>
<protein>
    <submittedName>
        <fullName evidence="2">Uncharacterized protein</fullName>
    </submittedName>
</protein>
<dbReference type="EMBL" id="CP111023">
    <property type="protein sequence ID" value="WAR22262.1"/>
    <property type="molecule type" value="Genomic_DNA"/>
</dbReference>
<keyword evidence="3" id="KW-1185">Reference proteome</keyword>